<dbReference type="KEGG" id="dvm:DvMF_0025"/>
<feature type="domain" description="LUD" evidence="1">
    <location>
        <begin position="26"/>
        <end position="222"/>
    </location>
</feature>
<dbReference type="EMBL" id="CP001197">
    <property type="protein sequence ID" value="ACL06987.1"/>
    <property type="molecule type" value="Genomic_DNA"/>
</dbReference>
<dbReference type="PANTHER" id="PTHR36179">
    <property type="entry name" value="LUD_DOM DOMAIN-CONTAINING PROTEIN"/>
    <property type="match status" value="1"/>
</dbReference>
<proteinExistence type="predicted"/>
<gene>
    <name evidence="2" type="ordered locus">DvMF_0025</name>
</gene>
<evidence type="ECO:0000259" key="1">
    <source>
        <dbReference type="Pfam" id="PF02589"/>
    </source>
</evidence>
<dbReference type="eggNOG" id="COG1139">
    <property type="taxonomic scope" value="Bacteria"/>
</dbReference>
<dbReference type="HOGENOM" id="CLU_107893_1_0_7"/>
<evidence type="ECO:0000313" key="2">
    <source>
        <dbReference type="EMBL" id="ACL06987.1"/>
    </source>
</evidence>
<name>B8DN43_NITV9</name>
<dbReference type="STRING" id="883.DvMF_0025"/>
<dbReference type="OrthoDB" id="9809147at2"/>
<protein>
    <recommendedName>
        <fullName evidence="1">LUD domain-containing protein</fullName>
    </recommendedName>
</protein>
<organism evidence="2">
    <name type="scientific">Nitratidesulfovibrio vulgaris (strain DSM 19637 / Miyazaki F)</name>
    <name type="common">Desulfovibrio vulgaris</name>
    <dbReference type="NCBI Taxonomy" id="883"/>
    <lineage>
        <taxon>Bacteria</taxon>
        <taxon>Pseudomonadati</taxon>
        <taxon>Thermodesulfobacteriota</taxon>
        <taxon>Desulfovibrionia</taxon>
        <taxon>Desulfovibrionales</taxon>
        <taxon>Desulfovibrionaceae</taxon>
        <taxon>Nitratidesulfovibrio</taxon>
    </lineage>
</organism>
<dbReference type="PIRSF" id="PIRSF020269">
    <property type="entry name" value="DUF1121"/>
    <property type="match status" value="1"/>
</dbReference>
<dbReference type="AlphaFoldDB" id="B8DN43"/>
<dbReference type="PANTHER" id="PTHR36179:SF2">
    <property type="entry name" value="LUD DOMAIN-CONTAINING PROTEIN"/>
    <property type="match status" value="1"/>
</dbReference>
<dbReference type="Pfam" id="PF02589">
    <property type="entry name" value="LUD_dom"/>
    <property type="match status" value="1"/>
</dbReference>
<accession>B8DN43</accession>
<dbReference type="InterPro" id="IPR009501">
    <property type="entry name" value="UCP020269"/>
</dbReference>
<dbReference type="InterPro" id="IPR003741">
    <property type="entry name" value="LUD_dom"/>
</dbReference>
<sequence>MSKTATPPANPPANPVDTFWTIRLATTKEALEANNFEVSMAESLADAARIFLEDILPASGAKSVSFGGSMSIGKSGVPEALRAMDAIELLDTMNYKLPAAEMYELRRQALLVDLFLSSTNALTVDGKLVNLDMIGNRVGGINFGPRKVVLFVGRNKVVDSVEDGMRRIKEFSAPTNAIRLAKKTPCTKVAECMDCKSPDRICNVWTITEKAFPAKRIHVILINEDTGL</sequence>
<reference evidence="2" key="1">
    <citation type="submission" date="2008-10" db="EMBL/GenBank/DDBJ databases">
        <title>Complete sequence of Desulfovibrio vulgaris str. 'Miyazaki F'.</title>
        <authorList>
            <person name="Lucas S."/>
            <person name="Copeland A."/>
            <person name="Lapidus A."/>
            <person name="Glavina del Rio T."/>
            <person name="Dalin E."/>
            <person name="Tice H."/>
            <person name="Bruce D."/>
            <person name="Goodwin L."/>
            <person name="Pitluck S."/>
            <person name="Sims D."/>
            <person name="Brettin T."/>
            <person name="Detter J.C."/>
            <person name="Han C."/>
            <person name="Larimer F."/>
            <person name="Land M."/>
            <person name="Hauser L."/>
            <person name="Kyrpides N."/>
            <person name="Mikhailova N."/>
            <person name="Hazen T.C."/>
            <person name="Richardson P."/>
        </authorList>
    </citation>
    <scope>NUCLEOTIDE SEQUENCE</scope>
    <source>
        <strain evidence="2">Miyazaki F</strain>
    </source>
</reference>